<sequence length="117" mass="13184">MKCAHVSLDRLSITPFRMVRSKLRITWAISKKTPRSSHSICSTCYLANLVKQMFPENLNCMRICPGMQDLPQLLGISGAHLQIEMPSFSNLAILFGFRQSAVLAVRNLQTHFSSITM</sequence>
<comment type="caution">
    <text evidence="1">The sequence shown here is derived from an EMBL/GenBank/DDBJ whole genome shotgun (WGS) entry which is preliminary data.</text>
</comment>
<evidence type="ECO:0000313" key="1">
    <source>
        <dbReference type="EMBL" id="KAI9380497.1"/>
    </source>
</evidence>
<evidence type="ECO:0000313" key="2">
    <source>
        <dbReference type="Proteomes" id="UP000006729"/>
    </source>
</evidence>
<organism evidence="1 2">
    <name type="scientific">Populus trichocarpa</name>
    <name type="common">Western balsam poplar</name>
    <name type="synonym">Populus balsamifera subsp. trichocarpa</name>
    <dbReference type="NCBI Taxonomy" id="3694"/>
    <lineage>
        <taxon>Eukaryota</taxon>
        <taxon>Viridiplantae</taxon>
        <taxon>Streptophyta</taxon>
        <taxon>Embryophyta</taxon>
        <taxon>Tracheophyta</taxon>
        <taxon>Spermatophyta</taxon>
        <taxon>Magnoliopsida</taxon>
        <taxon>eudicotyledons</taxon>
        <taxon>Gunneridae</taxon>
        <taxon>Pentapetalae</taxon>
        <taxon>rosids</taxon>
        <taxon>fabids</taxon>
        <taxon>Malpighiales</taxon>
        <taxon>Salicaceae</taxon>
        <taxon>Saliceae</taxon>
        <taxon>Populus</taxon>
    </lineage>
</organism>
<accession>A0ACC0RU93</accession>
<protein>
    <submittedName>
        <fullName evidence="1">Uncharacterized protein</fullName>
    </submittedName>
</protein>
<dbReference type="EMBL" id="CM009305">
    <property type="protein sequence ID" value="KAI9380497.1"/>
    <property type="molecule type" value="Genomic_DNA"/>
</dbReference>
<reference evidence="1 2" key="1">
    <citation type="journal article" date="2006" name="Science">
        <title>The genome of black cottonwood, Populus trichocarpa (Torr. &amp; Gray).</title>
        <authorList>
            <person name="Tuskan G.A."/>
            <person name="Difazio S."/>
            <person name="Jansson S."/>
            <person name="Bohlmann J."/>
            <person name="Grigoriev I."/>
            <person name="Hellsten U."/>
            <person name="Putnam N."/>
            <person name="Ralph S."/>
            <person name="Rombauts S."/>
            <person name="Salamov A."/>
            <person name="Schein J."/>
            <person name="Sterck L."/>
            <person name="Aerts A."/>
            <person name="Bhalerao R.R."/>
            <person name="Bhalerao R.P."/>
            <person name="Blaudez D."/>
            <person name="Boerjan W."/>
            <person name="Brun A."/>
            <person name="Brunner A."/>
            <person name="Busov V."/>
            <person name="Campbell M."/>
            <person name="Carlson J."/>
            <person name="Chalot M."/>
            <person name="Chapman J."/>
            <person name="Chen G.L."/>
            <person name="Cooper D."/>
            <person name="Coutinho P.M."/>
            <person name="Couturier J."/>
            <person name="Covert S."/>
            <person name="Cronk Q."/>
            <person name="Cunningham R."/>
            <person name="Davis J."/>
            <person name="Degroeve S."/>
            <person name="Dejardin A."/>
            <person name="Depamphilis C."/>
            <person name="Detter J."/>
            <person name="Dirks B."/>
            <person name="Dubchak I."/>
            <person name="Duplessis S."/>
            <person name="Ehlting J."/>
            <person name="Ellis B."/>
            <person name="Gendler K."/>
            <person name="Goodstein D."/>
            <person name="Gribskov M."/>
            <person name="Grimwood J."/>
            <person name="Groover A."/>
            <person name="Gunter L."/>
            <person name="Hamberger B."/>
            <person name="Heinze B."/>
            <person name="Helariutta Y."/>
            <person name="Henrissat B."/>
            <person name="Holligan D."/>
            <person name="Holt R."/>
            <person name="Huang W."/>
            <person name="Islam-Faridi N."/>
            <person name="Jones S."/>
            <person name="Jones-Rhoades M."/>
            <person name="Jorgensen R."/>
            <person name="Joshi C."/>
            <person name="Kangasjarvi J."/>
            <person name="Karlsson J."/>
            <person name="Kelleher C."/>
            <person name="Kirkpatrick R."/>
            <person name="Kirst M."/>
            <person name="Kohler A."/>
            <person name="Kalluri U."/>
            <person name="Larimer F."/>
            <person name="Leebens-Mack J."/>
            <person name="Leple J.C."/>
            <person name="Locascio P."/>
            <person name="Lou Y."/>
            <person name="Lucas S."/>
            <person name="Martin F."/>
            <person name="Montanini B."/>
            <person name="Napoli C."/>
            <person name="Nelson D.R."/>
            <person name="Nelson C."/>
            <person name="Nieminen K."/>
            <person name="Nilsson O."/>
            <person name="Pereda V."/>
            <person name="Peter G."/>
            <person name="Philippe R."/>
            <person name="Pilate G."/>
            <person name="Poliakov A."/>
            <person name="Razumovskaya J."/>
            <person name="Richardson P."/>
            <person name="Rinaldi C."/>
            <person name="Ritland K."/>
            <person name="Rouze P."/>
            <person name="Ryaboy D."/>
            <person name="Schmutz J."/>
            <person name="Schrader J."/>
            <person name="Segerman B."/>
            <person name="Shin H."/>
            <person name="Siddiqui A."/>
            <person name="Sterky F."/>
            <person name="Terry A."/>
            <person name="Tsai C.J."/>
            <person name="Uberbacher E."/>
            <person name="Unneberg P."/>
            <person name="Vahala J."/>
            <person name="Wall K."/>
            <person name="Wessler S."/>
            <person name="Yang G."/>
            <person name="Yin T."/>
            <person name="Douglas C."/>
            <person name="Marra M."/>
            <person name="Sandberg G."/>
            <person name="Van de Peer Y."/>
            <person name="Rokhsar D."/>
        </authorList>
    </citation>
    <scope>NUCLEOTIDE SEQUENCE [LARGE SCALE GENOMIC DNA]</scope>
    <source>
        <strain evidence="2">cv. Nisqually</strain>
    </source>
</reference>
<keyword evidence="2" id="KW-1185">Reference proteome</keyword>
<proteinExistence type="predicted"/>
<name>A0ACC0RU93_POPTR</name>
<gene>
    <name evidence="1" type="ORF">POPTR_016G101801v4</name>
</gene>
<dbReference type="Proteomes" id="UP000006729">
    <property type="component" value="Chromosome 16"/>
</dbReference>